<dbReference type="OrthoDB" id="3068871at2759"/>
<keyword evidence="3" id="KW-1185">Reference proteome</keyword>
<dbReference type="Proteomes" id="UP000001194">
    <property type="component" value="Unassembled WGS sequence"/>
</dbReference>
<feature type="compositionally biased region" description="Acidic residues" evidence="1">
    <location>
        <begin position="261"/>
        <end position="271"/>
    </location>
</feature>
<dbReference type="AlphaFoldDB" id="B0D302"/>
<protein>
    <submittedName>
        <fullName evidence="2">Predicted protein</fullName>
    </submittedName>
</protein>
<evidence type="ECO:0000313" key="2">
    <source>
        <dbReference type="EMBL" id="EDR11188.1"/>
    </source>
</evidence>
<dbReference type="HOGENOM" id="CLU_428975_0_0_1"/>
<gene>
    <name evidence="2" type="ORF">LACBIDRAFT_324774</name>
</gene>
<sequence>MRSRKATLPDIPLPETHAKPGTRTRVMKNAVKLQARKHKTIEADSKNSMDVKLKEPEEVDIVAKNVDSHGNTCPRRKRNEERDRAGEQEVALNIDNHIPSTSLSADIPDTAAVDTSEQFVATLSVNARGLRNEENDGNVTATTRDIQPPQKPRPIRWQIRNGHDSQNDDNKDDQFLSSRRGYRQLQFTIRDSSPDPDGVVFKGFTSRISKASNKKADIDMEDAQQKSKGRADHVSNNDSSGVEDDGGSDGENLANESLEKPDDEVEADDELETHRHKSGPLPKAAKEAAFAAHQEYLNKLEALASEYDKPLKLLLQLVAQEVKTSHHLNPWSAFQHWYTHFGNVKKTKDISAQAWAKFVARLYKQELDSLGEKPSQQDIHEHFKEQLDYYRNVVVAFLESKRDNGKFPQVIKKVVEPFIKLATRAYKETGIQVFGFAIVVNANSTSSLAWGSSREYEKLRARYKSSVKTQLRDYEGMFKLAEMDQRMAGSSNSLLVHVEPKSTENKWDCLMRVLGEFLRSDLIEILTARNEEGGNMKKVTMNWSWTDFAFKNEVTIIGWGLVNEFPCEGFTLKGKGKGEAFFQWIVQSRVDEYKWKRGRQVSDDEEIDMDSSLKSPYVRIVSWTSDKSNVLFFVLSCI</sequence>
<proteinExistence type="predicted"/>
<feature type="region of interest" description="Disordered" evidence="1">
    <location>
        <begin position="131"/>
        <end position="175"/>
    </location>
</feature>
<feature type="compositionally biased region" description="Basic and acidic residues" evidence="1">
    <location>
        <begin position="161"/>
        <end position="174"/>
    </location>
</feature>
<dbReference type="GeneID" id="6074123"/>
<dbReference type="InParanoid" id="B0D302"/>
<feature type="region of interest" description="Disordered" evidence="1">
    <location>
        <begin position="211"/>
        <end position="285"/>
    </location>
</feature>
<evidence type="ECO:0000256" key="1">
    <source>
        <dbReference type="SAM" id="MobiDB-lite"/>
    </source>
</evidence>
<reference evidence="2 3" key="1">
    <citation type="journal article" date="2008" name="Nature">
        <title>The genome of Laccaria bicolor provides insights into mycorrhizal symbiosis.</title>
        <authorList>
            <person name="Martin F."/>
            <person name="Aerts A."/>
            <person name="Ahren D."/>
            <person name="Brun A."/>
            <person name="Danchin E.G.J."/>
            <person name="Duchaussoy F."/>
            <person name="Gibon J."/>
            <person name="Kohler A."/>
            <person name="Lindquist E."/>
            <person name="Pereda V."/>
            <person name="Salamov A."/>
            <person name="Shapiro H.J."/>
            <person name="Wuyts J."/>
            <person name="Blaudez D."/>
            <person name="Buee M."/>
            <person name="Brokstein P."/>
            <person name="Canbaeck B."/>
            <person name="Cohen D."/>
            <person name="Courty P.E."/>
            <person name="Coutinho P.M."/>
            <person name="Delaruelle C."/>
            <person name="Detter J.C."/>
            <person name="Deveau A."/>
            <person name="DiFazio S."/>
            <person name="Duplessis S."/>
            <person name="Fraissinet-Tachet L."/>
            <person name="Lucic E."/>
            <person name="Frey-Klett P."/>
            <person name="Fourrey C."/>
            <person name="Feussner I."/>
            <person name="Gay G."/>
            <person name="Grimwood J."/>
            <person name="Hoegger P.J."/>
            <person name="Jain P."/>
            <person name="Kilaru S."/>
            <person name="Labbe J."/>
            <person name="Lin Y.C."/>
            <person name="Legue V."/>
            <person name="Le Tacon F."/>
            <person name="Marmeisse R."/>
            <person name="Melayah D."/>
            <person name="Montanini B."/>
            <person name="Muratet M."/>
            <person name="Nehls U."/>
            <person name="Niculita-Hirzel H."/>
            <person name="Oudot-Le Secq M.P."/>
            <person name="Peter M."/>
            <person name="Quesneville H."/>
            <person name="Rajashekar B."/>
            <person name="Reich M."/>
            <person name="Rouhier N."/>
            <person name="Schmutz J."/>
            <person name="Yin T."/>
            <person name="Chalot M."/>
            <person name="Henrissat B."/>
            <person name="Kuees U."/>
            <person name="Lucas S."/>
            <person name="Van de Peer Y."/>
            <person name="Podila G.K."/>
            <person name="Polle A."/>
            <person name="Pukkila P.J."/>
            <person name="Richardson P.M."/>
            <person name="Rouze P."/>
            <person name="Sanders I.R."/>
            <person name="Stajich J.E."/>
            <person name="Tunlid A."/>
            <person name="Tuskan G."/>
            <person name="Grigoriev I.V."/>
        </authorList>
    </citation>
    <scope>NUCLEOTIDE SEQUENCE [LARGE SCALE GENOMIC DNA]</scope>
    <source>
        <strain evidence="3">S238N-H82 / ATCC MYA-4686</strain>
    </source>
</reference>
<feature type="compositionally biased region" description="Basic and acidic residues" evidence="1">
    <location>
        <begin position="214"/>
        <end position="235"/>
    </location>
</feature>
<organism evidence="3">
    <name type="scientific">Laccaria bicolor (strain S238N-H82 / ATCC MYA-4686)</name>
    <name type="common">Bicoloured deceiver</name>
    <name type="synonym">Laccaria laccata var. bicolor</name>
    <dbReference type="NCBI Taxonomy" id="486041"/>
    <lineage>
        <taxon>Eukaryota</taxon>
        <taxon>Fungi</taxon>
        <taxon>Dikarya</taxon>
        <taxon>Basidiomycota</taxon>
        <taxon>Agaricomycotina</taxon>
        <taxon>Agaricomycetes</taxon>
        <taxon>Agaricomycetidae</taxon>
        <taxon>Agaricales</taxon>
        <taxon>Agaricineae</taxon>
        <taxon>Hydnangiaceae</taxon>
        <taxon>Laccaria</taxon>
    </lineage>
</organism>
<dbReference type="EMBL" id="DS547096">
    <property type="protein sequence ID" value="EDR11188.1"/>
    <property type="molecule type" value="Genomic_DNA"/>
</dbReference>
<dbReference type="KEGG" id="lbc:LACBIDRAFT_324774"/>
<accession>B0D302</accession>
<evidence type="ECO:0000313" key="3">
    <source>
        <dbReference type="Proteomes" id="UP000001194"/>
    </source>
</evidence>
<dbReference type="RefSeq" id="XP_001878489.1">
    <property type="nucleotide sequence ID" value="XM_001878454.1"/>
</dbReference>
<feature type="region of interest" description="Disordered" evidence="1">
    <location>
        <begin position="66"/>
        <end position="85"/>
    </location>
</feature>
<feature type="region of interest" description="Disordered" evidence="1">
    <location>
        <begin position="1"/>
        <end position="22"/>
    </location>
</feature>
<name>B0D302_LACBS</name>